<reference evidence="4" key="1">
    <citation type="submission" date="2023-07" db="EMBL/GenBank/DDBJ databases">
        <title>Genomic Encyclopedia of Type Strains, Phase IV (KMG-IV): sequencing the most valuable type-strain genomes for metagenomic binning, comparative biology and taxonomic classification.</title>
        <authorList>
            <person name="Goeker M."/>
        </authorList>
    </citation>
    <scope>NUCLEOTIDE SEQUENCE</scope>
    <source>
        <strain evidence="4">DSM 26174</strain>
    </source>
</reference>
<dbReference type="PANTHER" id="PTHR37299">
    <property type="entry name" value="TRANSCRIPTIONAL REGULATOR-RELATED"/>
    <property type="match status" value="1"/>
</dbReference>
<dbReference type="EMBL" id="JAVDQD010000003">
    <property type="protein sequence ID" value="MDR6239880.1"/>
    <property type="molecule type" value="Genomic_DNA"/>
</dbReference>
<evidence type="ECO:0000259" key="2">
    <source>
        <dbReference type="PROSITE" id="PS50110"/>
    </source>
</evidence>
<dbReference type="Pfam" id="PF04397">
    <property type="entry name" value="LytTR"/>
    <property type="match status" value="1"/>
</dbReference>
<dbReference type="PANTHER" id="PTHR37299:SF1">
    <property type="entry name" value="STAGE 0 SPORULATION PROTEIN A HOMOLOG"/>
    <property type="match status" value="1"/>
</dbReference>
<dbReference type="InterPro" id="IPR001789">
    <property type="entry name" value="Sig_transdc_resp-reg_receiver"/>
</dbReference>
<keyword evidence="1" id="KW-0597">Phosphoprotein</keyword>
<keyword evidence="4" id="KW-0238">DNA-binding</keyword>
<organism evidence="4 5">
    <name type="scientific">Aureibacter tunicatorum</name>
    <dbReference type="NCBI Taxonomy" id="866807"/>
    <lineage>
        <taxon>Bacteria</taxon>
        <taxon>Pseudomonadati</taxon>
        <taxon>Bacteroidota</taxon>
        <taxon>Cytophagia</taxon>
        <taxon>Cytophagales</taxon>
        <taxon>Persicobacteraceae</taxon>
        <taxon>Aureibacter</taxon>
    </lineage>
</organism>
<sequence length="240" mass="27880">MNFPIKSIIVDDEPTARKILEIHLQSIPSIELVAVCKNALEAFKALNENQIDLIFLDIDMPDISGLSLAKSISNDTKVIFTTAHREYAIEGFELQAIDYLLKPISLERLFKAVEVYKKRTSTPIIETKDDTQIKDFAFVKSDRKMIKIKFNEIQYIESQKDYLKIYLNNEFIMVRESISHFESILPSKQFLRIHRSFIIQVKKIDAYTHELIEIKNQALPIGRQYKQSVLDQLNKLQLSS</sequence>
<evidence type="ECO:0000259" key="3">
    <source>
        <dbReference type="PROSITE" id="PS50930"/>
    </source>
</evidence>
<dbReference type="SMART" id="SM00448">
    <property type="entry name" value="REC"/>
    <property type="match status" value="1"/>
</dbReference>
<evidence type="ECO:0000313" key="5">
    <source>
        <dbReference type="Proteomes" id="UP001185092"/>
    </source>
</evidence>
<dbReference type="Pfam" id="PF00072">
    <property type="entry name" value="Response_reg"/>
    <property type="match status" value="1"/>
</dbReference>
<dbReference type="Gene3D" id="3.40.50.2300">
    <property type="match status" value="1"/>
</dbReference>
<protein>
    <submittedName>
        <fullName evidence="4">DNA-binding LytR/AlgR family response regulator</fullName>
    </submittedName>
</protein>
<dbReference type="InterPro" id="IPR007492">
    <property type="entry name" value="LytTR_DNA-bd_dom"/>
</dbReference>
<dbReference type="AlphaFoldDB" id="A0AAE3XPX2"/>
<feature type="domain" description="Response regulatory" evidence="2">
    <location>
        <begin position="6"/>
        <end position="117"/>
    </location>
</feature>
<dbReference type="InterPro" id="IPR046947">
    <property type="entry name" value="LytR-like"/>
</dbReference>
<feature type="modified residue" description="4-aspartylphosphate" evidence="1">
    <location>
        <position position="57"/>
    </location>
</feature>
<gene>
    <name evidence="4" type="ORF">HNQ88_002928</name>
</gene>
<feature type="domain" description="HTH LytTR-type" evidence="3">
    <location>
        <begin position="139"/>
        <end position="235"/>
    </location>
</feature>
<evidence type="ECO:0000256" key="1">
    <source>
        <dbReference type="PROSITE-ProRule" id="PRU00169"/>
    </source>
</evidence>
<accession>A0AAE3XPX2</accession>
<dbReference type="Gene3D" id="2.40.50.1020">
    <property type="entry name" value="LytTr DNA-binding domain"/>
    <property type="match status" value="1"/>
</dbReference>
<dbReference type="PROSITE" id="PS50930">
    <property type="entry name" value="HTH_LYTTR"/>
    <property type="match status" value="1"/>
</dbReference>
<dbReference type="SUPFAM" id="SSF52172">
    <property type="entry name" value="CheY-like"/>
    <property type="match status" value="1"/>
</dbReference>
<evidence type="ECO:0000313" key="4">
    <source>
        <dbReference type="EMBL" id="MDR6239880.1"/>
    </source>
</evidence>
<dbReference type="InterPro" id="IPR011006">
    <property type="entry name" value="CheY-like_superfamily"/>
</dbReference>
<keyword evidence="5" id="KW-1185">Reference proteome</keyword>
<dbReference type="GO" id="GO:0003677">
    <property type="term" value="F:DNA binding"/>
    <property type="evidence" value="ECO:0007669"/>
    <property type="project" value="UniProtKB-KW"/>
</dbReference>
<dbReference type="Proteomes" id="UP001185092">
    <property type="component" value="Unassembled WGS sequence"/>
</dbReference>
<dbReference type="PROSITE" id="PS50110">
    <property type="entry name" value="RESPONSE_REGULATORY"/>
    <property type="match status" value="1"/>
</dbReference>
<proteinExistence type="predicted"/>
<dbReference type="RefSeq" id="WP_309939688.1">
    <property type="nucleotide sequence ID" value="NZ_AP025305.1"/>
</dbReference>
<comment type="caution">
    <text evidence="4">The sequence shown here is derived from an EMBL/GenBank/DDBJ whole genome shotgun (WGS) entry which is preliminary data.</text>
</comment>
<name>A0AAE3XPX2_9BACT</name>
<dbReference type="GO" id="GO:0000156">
    <property type="term" value="F:phosphorelay response regulator activity"/>
    <property type="evidence" value="ECO:0007669"/>
    <property type="project" value="InterPro"/>
</dbReference>
<dbReference type="SMART" id="SM00850">
    <property type="entry name" value="LytTR"/>
    <property type="match status" value="1"/>
</dbReference>